<feature type="transmembrane region" description="Helical" evidence="7">
    <location>
        <begin position="215"/>
        <end position="232"/>
    </location>
</feature>
<keyword evidence="3" id="KW-1003">Cell membrane</keyword>
<accession>A0A162GFP5</accession>
<feature type="transmembrane region" description="Helical" evidence="7">
    <location>
        <begin position="62"/>
        <end position="85"/>
    </location>
</feature>
<gene>
    <name evidence="8" type="ORF">AZI87_01835</name>
</gene>
<keyword evidence="5 7" id="KW-1133">Transmembrane helix</keyword>
<feature type="transmembrane region" description="Helical" evidence="7">
    <location>
        <begin position="122"/>
        <end position="143"/>
    </location>
</feature>
<dbReference type="RefSeq" id="WP_063204739.1">
    <property type="nucleotide sequence ID" value="NZ_LUKD01000001.1"/>
</dbReference>
<comment type="caution">
    <text evidence="8">The sequence shown here is derived from an EMBL/GenBank/DDBJ whole genome shotgun (WGS) entry which is preliminary data.</text>
</comment>
<proteinExistence type="inferred from homology"/>
<reference evidence="8 9" key="1">
    <citation type="submission" date="2016-03" db="EMBL/GenBank/DDBJ databases">
        <authorList>
            <person name="Ploux O."/>
        </authorList>
    </citation>
    <scope>NUCLEOTIDE SEQUENCE [LARGE SCALE GENOMIC DNA]</scope>
    <source>
        <strain evidence="8 9">EC13</strain>
    </source>
</reference>
<comment type="similarity">
    <text evidence="2">Belongs to the UPF0324 family.</text>
</comment>
<dbReference type="PANTHER" id="PTHR30106">
    <property type="entry name" value="INNER MEMBRANE PROTEIN YEIH-RELATED"/>
    <property type="match status" value="1"/>
</dbReference>
<organism evidence="8 9">
    <name type="scientific">Bdellovibrio bacteriovorus</name>
    <dbReference type="NCBI Taxonomy" id="959"/>
    <lineage>
        <taxon>Bacteria</taxon>
        <taxon>Pseudomonadati</taxon>
        <taxon>Bdellovibrionota</taxon>
        <taxon>Bdellovibrionia</taxon>
        <taxon>Bdellovibrionales</taxon>
        <taxon>Pseudobdellovibrionaceae</taxon>
        <taxon>Bdellovibrio</taxon>
    </lineage>
</organism>
<feature type="transmembrane region" description="Helical" evidence="7">
    <location>
        <begin position="149"/>
        <end position="169"/>
    </location>
</feature>
<evidence type="ECO:0000256" key="5">
    <source>
        <dbReference type="ARBA" id="ARBA00022989"/>
    </source>
</evidence>
<dbReference type="InterPro" id="IPR018383">
    <property type="entry name" value="UPF0324_pro"/>
</dbReference>
<evidence type="ECO:0000256" key="6">
    <source>
        <dbReference type="ARBA" id="ARBA00023136"/>
    </source>
</evidence>
<evidence type="ECO:0000256" key="4">
    <source>
        <dbReference type="ARBA" id="ARBA00022692"/>
    </source>
</evidence>
<evidence type="ECO:0000313" key="9">
    <source>
        <dbReference type="Proteomes" id="UP000075799"/>
    </source>
</evidence>
<feature type="transmembrane region" description="Helical" evidence="7">
    <location>
        <begin position="275"/>
        <end position="293"/>
    </location>
</feature>
<dbReference type="PANTHER" id="PTHR30106:SF1">
    <property type="entry name" value="UPF0324 MEMBRANE PROTEIN FN0533"/>
    <property type="match status" value="1"/>
</dbReference>
<protein>
    <recommendedName>
        <fullName evidence="10">Sulfate exporter family transporter</fullName>
    </recommendedName>
</protein>
<feature type="transmembrane region" description="Helical" evidence="7">
    <location>
        <begin position="244"/>
        <end position="263"/>
    </location>
</feature>
<evidence type="ECO:0000313" key="8">
    <source>
        <dbReference type="EMBL" id="KYG68035.1"/>
    </source>
</evidence>
<feature type="transmembrane region" description="Helical" evidence="7">
    <location>
        <begin position="22"/>
        <end position="50"/>
    </location>
</feature>
<dbReference type="AlphaFoldDB" id="A0A162GFP5"/>
<evidence type="ECO:0000256" key="1">
    <source>
        <dbReference type="ARBA" id="ARBA00004651"/>
    </source>
</evidence>
<comment type="subcellular location">
    <subcellularLocation>
        <location evidence="1">Cell membrane</location>
        <topology evidence="1">Multi-pass membrane protein</topology>
    </subcellularLocation>
</comment>
<dbReference type="GO" id="GO:0005886">
    <property type="term" value="C:plasma membrane"/>
    <property type="evidence" value="ECO:0007669"/>
    <property type="project" value="UniProtKB-SubCell"/>
</dbReference>
<feature type="transmembrane region" description="Helical" evidence="7">
    <location>
        <begin position="91"/>
        <end position="110"/>
    </location>
</feature>
<evidence type="ECO:0000256" key="2">
    <source>
        <dbReference type="ARBA" id="ARBA00007977"/>
    </source>
</evidence>
<evidence type="ECO:0000256" key="7">
    <source>
        <dbReference type="SAM" id="Phobius"/>
    </source>
</evidence>
<evidence type="ECO:0008006" key="10">
    <source>
        <dbReference type="Google" id="ProtNLM"/>
    </source>
</evidence>
<dbReference type="EMBL" id="LUKD01000001">
    <property type="protein sequence ID" value="KYG68035.1"/>
    <property type="molecule type" value="Genomic_DNA"/>
</dbReference>
<keyword evidence="4 7" id="KW-0812">Transmembrane</keyword>
<dbReference type="Pfam" id="PF03601">
    <property type="entry name" value="Cons_hypoth698"/>
    <property type="match status" value="1"/>
</dbReference>
<feature type="transmembrane region" description="Helical" evidence="7">
    <location>
        <begin position="305"/>
        <end position="324"/>
    </location>
</feature>
<evidence type="ECO:0000256" key="3">
    <source>
        <dbReference type="ARBA" id="ARBA00022475"/>
    </source>
</evidence>
<keyword evidence="6 7" id="KW-0472">Membrane</keyword>
<dbReference type="Proteomes" id="UP000075799">
    <property type="component" value="Unassembled WGS sequence"/>
</dbReference>
<sequence length="329" mass="35157">MLQVHSEEGTITFMNSHNIARILFPLFAVLCFLPQVSSAVALIAGMALALTLGNPYQERTKAWTSQLLSIAVVGLGAGMNLITVSQVGVRGIGYTVVGITFGLLLGTLMGRFFKVEKNTSTLITVGTTICGGSAIAAVAPVIRARPPEVTVALGTVFLLNALALFIFPHIGHYFNLNETQFGLWSALAIHDTSSVVGASLQYGPHALEVGTTVKLARALWIVPIALGIGLLYKNQGQEAGEAKAKRPWFILGFLIMAGIMTWIPTLQPVGHGIEWVAKRLLVLTLFLIGANLTRATVQSVGIKPFVMGVALWVIMATTSLGAILENWIR</sequence>
<name>A0A162GFP5_BDEBC</name>